<dbReference type="AlphaFoldDB" id="A0AB35BZE0"/>
<keyword evidence="2" id="KW-0677">Repeat</keyword>
<dbReference type="Proteomes" id="UP000680020">
    <property type="component" value="Unassembled WGS sequence"/>
</dbReference>
<dbReference type="SMART" id="SM00116">
    <property type="entry name" value="CBS"/>
    <property type="match status" value="2"/>
</dbReference>
<dbReference type="GO" id="GO:0050660">
    <property type="term" value="F:flavin adenine dinucleotide binding"/>
    <property type="evidence" value="ECO:0007669"/>
    <property type="project" value="InterPro"/>
</dbReference>
<dbReference type="InterPro" id="IPR000644">
    <property type="entry name" value="CBS_dom"/>
</dbReference>
<dbReference type="RefSeq" id="WP_008315539.1">
    <property type="nucleotide sequence ID" value="NZ_CP115969.1"/>
</dbReference>
<dbReference type="CDD" id="cd04590">
    <property type="entry name" value="CBS_pair_CorC_HlyC_assoc"/>
    <property type="match status" value="1"/>
</dbReference>
<dbReference type="SUPFAM" id="SSF54631">
    <property type="entry name" value="CBS-domain pair"/>
    <property type="match status" value="1"/>
</dbReference>
<evidence type="ECO:0000256" key="2">
    <source>
        <dbReference type="ARBA" id="ARBA00022737"/>
    </source>
</evidence>
<evidence type="ECO:0000313" key="9">
    <source>
        <dbReference type="Proteomes" id="UP000680020"/>
    </source>
</evidence>
<dbReference type="SUPFAM" id="SSF56176">
    <property type="entry name" value="FAD-binding/transporter-associated domain-like"/>
    <property type="match status" value="1"/>
</dbReference>
<keyword evidence="3 6" id="KW-0129">CBS domain</keyword>
<dbReference type="GO" id="GO:0005886">
    <property type="term" value="C:plasma membrane"/>
    <property type="evidence" value="ECO:0007669"/>
    <property type="project" value="TreeGrafter"/>
</dbReference>
<evidence type="ECO:0000256" key="5">
    <source>
        <dbReference type="ARBA" id="ARBA00040729"/>
    </source>
</evidence>
<evidence type="ECO:0000256" key="4">
    <source>
        <dbReference type="ARBA" id="ARBA00037273"/>
    </source>
</evidence>
<dbReference type="Gene3D" id="3.10.580.10">
    <property type="entry name" value="CBS-domain"/>
    <property type="match status" value="1"/>
</dbReference>
<dbReference type="GeneID" id="58264348"/>
<name>A0AB35BZE0_9GAMM</name>
<gene>
    <name evidence="8" type="ORF">J7561_03465</name>
</gene>
<evidence type="ECO:0000259" key="7">
    <source>
        <dbReference type="PROSITE" id="PS51371"/>
    </source>
</evidence>
<feature type="domain" description="CBS" evidence="7">
    <location>
        <begin position="64"/>
        <end position="124"/>
    </location>
</feature>
<dbReference type="PROSITE" id="PS51371">
    <property type="entry name" value="CBS"/>
    <property type="match status" value="2"/>
</dbReference>
<dbReference type="FunFam" id="3.10.580.10:FF:000002">
    <property type="entry name" value="Magnesium/cobalt efflux protein CorC"/>
    <property type="match status" value="1"/>
</dbReference>
<comment type="caution">
    <text evidence="8">The sequence shown here is derived from an EMBL/GenBank/DDBJ whole genome shotgun (WGS) entry which is preliminary data.</text>
</comment>
<sequence length="281" mass="31833">MSDDPSPSRKSWLSRLGLERKNVTLNNWNTELTLLQKEGKIDSEAVSMIRSVLSSQTLTVRDIMVPRAHMISVAIDDDFDESLQKIIQSGHSRIPVLAEDHEEVQGILLTKDLLHKMRDPSIDVATLLRPVEYVPEGKYVIAQLNEFRAKHSHMALVVDEYGAVSGLVTIEDIIEQIVGEIDDEHDFIPADEEIEVEQVDENHYIVDAKMSLEEFNERFGTHFVKDEVETISGLVMTQVGFLPNAHSEVVIDELKFKVLPYDGKMLDKLEVEPNKQSNNDS</sequence>
<dbReference type="InterPro" id="IPR016169">
    <property type="entry name" value="FAD-bd_PCMH_sub2"/>
</dbReference>
<dbReference type="PANTHER" id="PTHR22777">
    <property type="entry name" value="HEMOLYSIN-RELATED"/>
    <property type="match status" value="1"/>
</dbReference>
<evidence type="ECO:0000256" key="3">
    <source>
        <dbReference type="ARBA" id="ARBA00023122"/>
    </source>
</evidence>
<dbReference type="PANTHER" id="PTHR22777:SF27">
    <property type="entry name" value="MAGNESIUM AND COBALT EFFLUX PROTEIN CORC"/>
    <property type="match status" value="1"/>
</dbReference>
<dbReference type="InterPro" id="IPR036318">
    <property type="entry name" value="FAD-bd_PCMH-like_sf"/>
</dbReference>
<dbReference type="InterPro" id="IPR046342">
    <property type="entry name" value="CBS_dom_sf"/>
</dbReference>
<evidence type="ECO:0000256" key="6">
    <source>
        <dbReference type="PROSITE-ProRule" id="PRU00703"/>
    </source>
</evidence>
<comment type="function">
    <text evidence="4">Plays a role in the transport of magnesium and cobalt ions.</text>
</comment>
<feature type="domain" description="CBS" evidence="7">
    <location>
        <begin position="127"/>
        <end position="184"/>
    </location>
</feature>
<dbReference type="InterPro" id="IPR005170">
    <property type="entry name" value="Transptr-assoc_dom"/>
</dbReference>
<dbReference type="EMBL" id="JAGIBU010000002">
    <property type="protein sequence ID" value="MBS7824262.1"/>
    <property type="molecule type" value="Genomic_DNA"/>
</dbReference>
<dbReference type="Pfam" id="PF03471">
    <property type="entry name" value="CorC_HlyC"/>
    <property type="match status" value="1"/>
</dbReference>
<comment type="similarity">
    <text evidence="1">Belongs to the UPF0053 family.</text>
</comment>
<evidence type="ECO:0000256" key="1">
    <source>
        <dbReference type="ARBA" id="ARBA00006337"/>
    </source>
</evidence>
<dbReference type="Gene3D" id="3.30.465.10">
    <property type="match status" value="1"/>
</dbReference>
<organism evidence="8 9">
    <name type="scientific">Wohlfahrtiimonas chitiniclastica</name>
    <dbReference type="NCBI Taxonomy" id="400946"/>
    <lineage>
        <taxon>Bacteria</taxon>
        <taxon>Pseudomonadati</taxon>
        <taxon>Pseudomonadota</taxon>
        <taxon>Gammaproteobacteria</taxon>
        <taxon>Cardiobacteriales</taxon>
        <taxon>Ignatzschineriaceae</taxon>
        <taxon>Wohlfahrtiimonas</taxon>
    </lineage>
</organism>
<protein>
    <recommendedName>
        <fullName evidence="5">Magnesium and cobalt efflux protein CorC</fullName>
    </recommendedName>
</protein>
<dbReference type="InterPro" id="IPR044751">
    <property type="entry name" value="Ion_transp-like_CBS"/>
</dbReference>
<dbReference type="SMART" id="SM01091">
    <property type="entry name" value="CorC_HlyC"/>
    <property type="match status" value="1"/>
</dbReference>
<accession>A0AB35BZE0</accession>
<dbReference type="Pfam" id="PF00571">
    <property type="entry name" value="CBS"/>
    <property type="match status" value="2"/>
</dbReference>
<evidence type="ECO:0000313" key="8">
    <source>
        <dbReference type="EMBL" id="MBS7824262.1"/>
    </source>
</evidence>
<reference evidence="8" key="1">
    <citation type="submission" date="2021-03" db="EMBL/GenBank/DDBJ databases">
        <title>Identification and antibiotic profiling of Wohlfahrtiimonas chitiniclastica, an underestimated human pathogen.</title>
        <authorList>
            <person name="Kopf A."/>
            <person name="Bunk B."/>
            <person name="Coldewey S."/>
            <person name="Gunzer F."/>
            <person name="Riedel T."/>
            <person name="Schroettner P."/>
        </authorList>
    </citation>
    <scope>NUCLEOTIDE SEQUENCE</scope>
    <source>
        <strain evidence="8">DSM 100917</strain>
    </source>
</reference>
<proteinExistence type="inferred from homology"/>